<keyword evidence="1" id="KW-0677">Repeat</keyword>
<proteinExistence type="predicted"/>
<comment type="caution">
    <text evidence="3">The sequence shown here is derived from an EMBL/GenBank/DDBJ whole genome shotgun (WGS) entry which is preliminary data.</text>
</comment>
<dbReference type="Gramene" id="Manes.02G129700.4.v8.1">
    <property type="protein sequence ID" value="Manes.02G129700.4.v8.1.CDS.1"/>
    <property type="gene ID" value="Manes.02G129700.v8.1"/>
</dbReference>
<dbReference type="NCBIfam" id="TIGR00756">
    <property type="entry name" value="PPR"/>
    <property type="match status" value="3"/>
</dbReference>
<feature type="repeat" description="PPR" evidence="2">
    <location>
        <begin position="176"/>
        <end position="206"/>
    </location>
</feature>
<dbReference type="Pfam" id="PF01535">
    <property type="entry name" value="PPR"/>
    <property type="match status" value="2"/>
</dbReference>
<dbReference type="Gene3D" id="1.25.40.10">
    <property type="entry name" value="Tetratricopeptide repeat domain"/>
    <property type="match status" value="3"/>
</dbReference>
<dbReference type="Pfam" id="PF20431">
    <property type="entry name" value="E_motif"/>
    <property type="match status" value="1"/>
</dbReference>
<dbReference type="PANTHER" id="PTHR47926:SF487">
    <property type="entry name" value="REPEAT (TPR)-LIKE SUPERFAMILY PROTEIN, PUTATIVE-RELATED"/>
    <property type="match status" value="1"/>
</dbReference>
<evidence type="ECO:0000313" key="3">
    <source>
        <dbReference type="EMBL" id="OAY57851.1"/>
    </source>
</evidence>
<protein>
    <recommendedName>
        <fullName evidence="5">Pentacotripeptide-repeat region of PRORP domain-containing protein</fullName>
    </recommendedName>
</protein>
<dbReference type="EMBL" id="CM004388">
    <property type="protein sequence ID" value="OAY57851.1"/>
    <property type="molecule type" value="Genomic_DNA"/>
</dbReference>
<dbReference type="STRING" id="3983.A0A2C9WFR6"/>
<accession>A0A2C9WFR6</accession>
<evidence type="ECO:0000256" key="1">
    <source>
        <dbReference type="ARBA" id="ARBA00022737"/>
    </source>
</evidence>
<name>A0A2C9WFR6_MANES</name>
<organism evidence="3 4">
    <name type="scientific">Manihot esculenta</name>
    <name type="common">Cassava</name>
    <name type="synonym">Jatropha manihot</name>
    <dbReference type="NCBI Taxonomy" id="3983"/>
    <lineage>
        <taxon>Eukaryota</taxon>
        <taxon>Viridiplantae</taxon>
        <taxon>Streptophyta</taxon>
        <taxon>Embryophyta</taxon>
        <taxon>Tracheophyta</taxon>
        <taxon>Spermatophyta</taxon>
        <taxon>Magnoliopsida</taxon>
        <taxon>eudicotyledons</taxon>
        <taxon>Gunneridae</taxon>
        <taxon>Pentapetalae</taxon>
        <taxon>rosids</taxon>
        <taxon>fabids</taxon>
        <taxon>Malpighiales</taxon>
        <taxon>Euphorbiaceae</taxon>
        <taxon>Crotonoideae</taxon>
        <taxon>Manihoteae</taxon>
        <taxon>Manihot</taxon>
    </lineage>
</organism>
<dbReference type="InterPro" id="IPR046960">
    <property type="entry name" value="PPR_At4g14850-like_plant"/>
</dbReference>
<dbReference type="InterPro" id="IPR011990">
    <property type="entry name" value="TPR-like_helical_dom_sf"/>
</dbReference>
<evidence type="ECO:0000256" key="2">
    <source>
        <dbReference type="PROSITE-ProRule" id="PRU00708"/>
    </source>
</evidence>
<dbReference type="GO" id="GO:0009451">
    <property type="term" value="P:RNA modification"/>
    <property type="evidence" value="ECO:0007669"/>
    <property type="project" value="InterPro"/>
</dbReference>
<dbReference type="AlphaFoldDB" id="A0A2C9WFR6"/>
<feature type="repeat" description="PPR" evidence="2">
    <location>
        <begin position="40"/>
        <end position="74"/>
    </location>
</feature>
<dbReference type="Proteomes" id="UP000091857">
    <property type="component" value="Chromosome 2"/>
</dbReference>
<reference evidence="4" key="1">
    <citation type="journal article" date="2016" name="Nat. Biotechnol.">
        <title>Sequencing wild and cultivated cassava and related species reveals extensive interspecific hybridization and genetic diversity.</title>
        <authorList>
            <person name="Bredeson J.V."/>
            <person name="Lyons J.B."/>
            <person name="Prochnik S.E."/>
            <person name="Wu G.A."/>
            <person name="Ha C.M."/>
            <person name="Edsinger-Gonzales E."/>
            <person name="Grimwood J."/>
            <person name="Schmutz J."/>
            <person name="Rabbi I.Y."/>
            <person name="Egesi C."/>
            <person name="Nauluvula P."/>
            <person name="Lebot V."/>
            <person name="Ndunguru J."/>
            <person name="Mkamilo G."/>
            <person name="Bart R.S."/>
            <person name="Setter T.L."/>
            <person name="Gleadow R.M."/>
            <person name="Kulakow P."/>
            <person name="Ferguson M.E."/>
            <person name="Rounsley S."/>
            <person name="Rokhsar D.S."/>
        </authorList>
    </citation>
    <scope>NUCLEOTIDE SEQUENCE [LARGE SCALE GENOMIC DNA]</scope>
    <source>
        <strain evidence="4">cv. AM560-2</strain>
    </source>
</reference>
<dbReference type="InterPro" id="IPR046848">
    <property type="entry name" value="E_motif"/>
</dbReference>
<dbReference type="FunFam" id="1.25.40.10:FF:000090">
    <property type="entry name" value="Pentatricopeptide repeat-containing protein, chloroplastic"/>
    <property type="match status" value="1"/>
</dbReference>
<dbReference type="Gramene" id="Manes.02G129700.5.v8.1">
    <property type="protein sequence ID" value="Manes.02G129700.5.v8.1.CDS.1"/>
    <property type="gene ID" value="Manes.02G129700.v8.1"/>
</dbReference>
<dbReference type="PANTHER" id="PTHR47926">
    <property type="entry name" value="PENTATRICOPEPTIDE REPEAT-CONTAINING PROTEIN"/>
    <property type="match status" value="1"/>
</dbReference>
<dbReference type="FunFam" id="1.25.40.10:FF:001383">
    <property type="entry name" value="Pentatricopeptide repeat-containing protein mitochondrial"/>
    <property type="match status" value="1"/>
</dbReference>
<sequence length="358" mass="40053">MDEKDLVALNAMVLGYVQHGLAEEGFILVEQMQKLDIKPDVVTWNTLISGFAQACDEVMVSKLFELMLMNGVEPDAFSWTSVISGLVQNVQIEKALDTFKQMLQHGLYPSSATISSLLSACATMANVRLGRKVHGYAVVIGVEEDIYVRSALVDMYAKCGFISEARVVFYKMPEKNTATWNSMIFAYANHGYCNEAIELFNQMEKAEENKLDHLSFTAVLTACSHAGRIALGHSLLLLMQEKYKIVPRLEHYACMVDLLGRAGKLSEAYGMIKTMPVKPDLFVWGALLGACRNHGDIYLAEIASRHLAELEPQNNGNNMLLSNVYADTQNWENVAKFKKLMKRKKLRRFSGCSWVEAA</sequence>
<dbReference type="PROSITE" id="PS51375">
    <property type="entry name" value="PPR"/>
    <property type="match status" value="4"/>
</dbReference>
<evidence type="ECO:0008006" key="5">
    <source>
        <dbReference type="Google" id="ProtNLM"/>
    </source>
</evidence>
<gene>
    <name evidence="3" type="ORF">MANES_02G129700v8</name>
</gene>
<feature type="repeat" description="PPR" evidence="2">
    <location>
        <begin position="75"/>
        <end position="109"/>
    </location>
</feature>
<feature type="repeat" description="PPR" evidence="2">
    <location>
        <begin position="5"/>
        <end position="39"/>
    </location>
</feature>
<dbReference type="Pfam" id="PF13041">
    <property type="entry name" value="PPR_2"/>
    <property type="match status" value="2"/>
</dbReference>
<dbReference type="GO" id="GO:0003723">
    <property type="term" value="F:RNA binding"/>
    <property type="evidence" value="ECO:0007669"/>
    <property type="project" value="InterPro"/>
</dbReference>
<evidence type="ECO:0000313" key="4">
    <source>
        <dbReference type="Proteomes" id="UP000091857"/>
    </source>
</evidence>
<keyword evidence="4" id="KW-1185">Reference proteome</keyword>
<dbReference type="InterPro" id="IPR002885">
    <property type="entry name" value="PPR_rpt"/>
</dbReference>